<dbReference type="InterPro" id="IPR036388">
    <property type="entry name" value="WH-like_DNA-bd_sf"/>
</dbReference>
<dbReference type="AlphaFoldDB" id="A0A418VEJ6"/>
<keyword evidence="3" id="KW-0804">Transcription</keyword>
<evidence type="ECO:0000256" key="2">
    <source>
        <dbReference type="ARBA" id="ARBA00023125"/>
    </source>
</evidence>
<comment type="caution">
    <text evidence="5">The sequence shown here is derived from an EMBL/GenBank/DDBJ whole genome shotgun (WGS) entry which is preliminary data.</text>
</comment>
<dbReference type="SMART" id="SM00345">
    <property type="entry name" value="HTH_GNTR"/>
    <property type="match status" value="1"/>
</dbReference>
<feature type="domain" description="HTH gntR-type" evidence="4">
    <location>
        <begin position="7"/>
        <end position="75"/>
    </location>
</feature>
<dbReference type="CDD" id="cd07377">
    <property type="entry name" value="WHTH_GntR"/>
    <property type="match status" value="1"/>
</dbReference>
<protein>
    <submittedName>
        <fullName evidence="5">FadR family transcriptional regulator</fullName>
    </submittedName>
</protein>
<dbReference type="RefSeq" id="WP_119761564.1">
    <property type="nucleotide sequence ID" value="NZ_QYUJ01000010.1"/>
</dbReference>
<evidence type="ECO:0000256" key="1">
    <source>
        <dbReference type="ARBA" id="ARBA00023015"/>
    </source>
</evidence>
<dbReference type="Gene3D" id="1.20.120.530">
    <property type="entry name" value="GntR ligand-binding domain-like"/>
    <property type="match status" value="1"/>
</dbReference>
<proteinExistence type="predicted"/>
<dbReference type="GO" id="GO:0003677">
    <property type="term" value="F:DNA binding"/>
    <property type="evidence" value="ECO:0007669"/>
    <property type="project" value="UniProtKB-KW"/>
</dbReference>
<organism evidence="5 6">
    <name type="scientific">Deinococcus cavernae</name>
    <dbReference type="NCBI Taxonomy" id="2320857"/>
    <lineage>
        <taxon>Bacteria</taxon>
        <taxon>Thermotogati</taxon>
        <taxon>Deinococcota</taxon>
        <taxon>Deinococci</taxon>
        <taxon>Deinococcales</taxon>
        <taxon>Deinococcaceae</taxon>
        <taxon>Deinococcus</taxon>
    </lineage>
</organism>
<dbReference type="Proteomes" id="UP000286287">
    <property type="component" value="Unassembled WGS sequence"/>
</dbReference>
<dbReference type="SUPFAM" id="SSF48008">
    <property type="entry name" value="GntR ligand-binding domain-like"/>
    <property type="match status" value="1"/>
</dbReference>
<dbReference type="GO" id="GO:0003700">
    <property type="term" value="F:DNA-binding transcription factor activity"/>
    <property type="evidence" value="ECO:0007669"/>
    <property type="project" value="InterPro"/>
</dbReference>
<keyword evidence="1" id="KW-0805">Transcription regulation</keyword>
<name>A0A418VEJ6_9DEIO</name>
<dbReference type="InterPro" id="IPR036390">
    <property type="entry name" value="WH_DNA-bd_sf"/>
</dbReference>
<dbReference type="SUPFAM" id="SSF46785">
    <property type="entry name" value="Winged helix' DNA-binding domain"/>
    <property type="match status" value="1"/>
</dbReference>
<dbReference type="Gene3D" id="1.10.10.10">
    <property type="entry name" value="Winged helix-like DNA-binding domain superfamily/Winged helix DNA-binding domain"/>
    <property type="match status" value="1"/>
</dbReference>
<sequence>MNAPATENRVITVVQHIQHLIHQHGLSAGAALPSEVQLSKELGISRGIVREAYRMLAATGAVELRNGRVPRVGGLSTQPLTSMFRHVLDTGQVSPLHVLQFRRAVELQAVGLAALNRTHAQGLALLDTVKEMRQGAEEGQSLTAPDLKFHALLAEASGNPLFQVLTQTFSALIEESMLSGMVHYTDEYHQDAFIEVHQRIAAAVWEQQPARAMQAMQEHYQQAELAVMLSP</sequence>
<dbReference type="InterPro" id="IPR000524">
    <property type="entry name" value="Tscrpt_reg_HTH_GntR"/>
</dbReference>
<keyword evidence="2" id="KW-0238">DNA-binding</keyword>
<dbReference type="SMART" id="SM00895">
    <property type="entry name" value="FCD"/>
    <property type="match status" value="1"/>
</dbReference>
<evidence type="ECO:0000259" key="4">
    <source>
        <dbReference type="PROSITE" id="PS50949"/>
    </source>
</evidence>
<dbReference type="PRINTS" id="PR00035">
    <property type="entry name" value="HTHGNTR"/>
</dbReference>
<evidence type="ECO:0000313" key="6">
    <source>
        <dbReference type="Proteomes" id="UP000286287"/>
    </source>
</evidence>
<dbReference type="PANTHER" id="PTHR43537:SF5">
    <property type="entry name" value="UXU OPERON TRANSCRIPTIONAL REGULATOR"/>
    <property type="match status" value="1"/>
</dbReference>
<dbReference type="PANTHER" id="PTHR43537">
    <property type="entry name" value="TRANSCRIPTIONAL REGULATOR, GNTR FAMILY"/>
    <property type="match status" value="1"/>
</dbReference>
<dbReference type="Pfam" id="PF00392">
    <property type="entry name" value="GntR"/>
    <property type="match status" value="1"/>
</dbReference>
<reference evidence="5 6" key="1">
    <citation type="submission" date="2018-09" db="EMBL/GenBank/DDBJ databases">
        <authorList>
            <person name="Zhu H."/>
        </authorList>
    </citation>
    <scope>NUCLEOTIDE SEQUENCE [LARGE SCALE GENOMIC DNA]</scope>
    <source>
        <strain evidence="5 6">K2S05-167</strain>
    </source>
</reference>
<keyword evidence="6" id="KW-1185">Reference proteome</keyword>
<evidence type="ECO:0000313" key="5">
    <source>
        <dbReference type="EMBL" id="RJF74531.1"/>
    </source>
</evidence>
<dbReference type="EMBL" id="QYUJ01000010">
    <property type="protein sequence ID" value="RJF74531.1"/>
    <property type="molecule type" value="Genomic_DNA"/>
</dbReference>
<dbReference type="OrthoDB" id="9799482at2"/>
<accession>A0A418VEJ6</accession>
<dbReference type="PROSITE" id="PS50949">
    <property type="entry name" value="HTH_GNTR"/>
    <property type="match status" value="1"/>
</dbReference>
<dbReference type="Pfam" id="PF07729">
    <property type="entry name" value="FCD"/>
    <property type="match status" value="1"/>
</dbReference>
<evidence type="ECO:0000256" key="3">
    <source>
        <dbReference type="ARBA" id="ARBA00023163"/>
    </source>
</evidence>
<dbReference type="InterPro" id="IPR011711">
    <property type="entry name" value="GntR_C"/>
</dbReference>
<gene>
    <name evidence="5" type="ORF">D3875_04425</name>
</gene>
<dbReference type="InterPro" id="IPR008920">
    <property type="entry name" value="TF_FadR/GntR_C"/>
</dbReference>